<evidence type="ECO:0000256" key="1">
    <source>
        <dbReference type="ARBA" id="ARBA00004141"/>
    </source>
</evidence>
<dbReference type="GO" id="GO:0015297">
    <property type="term" value="F:antiporter activity"/>
    <property type="evidence" value="ECO:0007669"/>
    <property type="project" value="InterPro"/>
</dbReference>
<dbReference type="Proteomes" id="UP000091857">
    <property type="component" value="Chromosome 13"/>
</dbReference>
<evidence type="ECO:0000256" key="5">
    <source>
        <dbReference type="ARBA" id="ARBA00023136"/>
    </source>
</evidence>
<keyword evidence="5 6" id="KW-0472">Membrane</keyword>
<dbReference type="PANTHER" id="PTHR11206">
    <property type="entry name" value="MULTIDRUG RESISTANCE PROTEIN"/>
    <property type="match status" value="1"/>
</dbReference>
<keyword evidence="8" id="KW-1185">Reference proteome</keyword>
<reference evidence="8" key="1">
    <citation type="journal article" date="2016" name="Nat. Biotechnol.">
        <title>Sequencing wild and cultivated cassava and related species reveals extensive interspecific hybridization and genetic diversity.</title>
        <authorList>
            <person name="Bredeson J.V."/>
            <person name="Lyons J.B."/>
            <person name="Prochnik S.E."/>
            <person name="Wu G.A."/>
            <person name="Ha C.M."/>
            <person name="Edsinger-Gonzales E."/>
            <person name="Grimwood J."/>
            <person name="Schmutz J."/>
            <person name="Rabbi I.Y."/>
            <person name="Egesi C."/>
            <person name="Nauluvula P."/>
            <person name="Lebot V."/>
            <person name="Ndunguru J."/>
            <person name="Mkamilo G."/>
            <person name="Bart R.S."/>
            <person name="Setter T.L."/>
            <person name="Gleadow R.M."/>
            <person name="Kulakow P."/>
            <person name="Ferguson M.E."/>
            <person name="Rounsley S."/>
            <person name="Rokhsar D.S."/>
        </authorList>
    </citation>
    <scope>NUCLEOTIDE SEQUENCE [LARGE SCALE GENOMIC DNA]</scope>
    <source>
        <strain evidence="8">cv. AM560-2</strain>
    </source>
</reference>
<dbReference type="GO" id="GO:0042910">
    <property type="term" value="F:xenobiotic transmembrane transporter activity"/>
    <property type="evidence" value="ECO:0007669"/>
    <property type="project" value="InterPro"/>
</dbReference>
<feature type="transmembrane region" description="Helical" evidence="6">
    <location>
        <begin position="417"/>
        <end position="439"/>
    </location>
</feature>
<feature type="transmembrane region" description="Helical" evidence="6">
    <location>
        <begin position="387"/>
        <end position="411"/>
    </location>
</feature>
<dbReference type="EMBL" id="CM004399">
    <property type="protein sequence ID" value="OAY33457.1"/>
    <property type="molecule type" value="Genomic_DNA"/>
</dbReference>
<proteinExistence type="inferred from homology"/>
<dbReference type="AlphaFoldDB" id="A0A2C9UQL2"/>
<evidence type="ECO:0000256" key="3">
    <source>
        <dbReference type="ARBA" id="ARBA00022692"/>
    </source>
</evidence>
<feature type="transmembrane region" description="Helical" evidence="6">
    <location>
        <begin position="358"/>
        <end position="380"/>
    </location>
</feature>
<comment type="caution">
    <text evidence="7">The sequence shown here is derived from an EMBL/GenBank/DDBJ whole genome shotgun (WGS) entry which is preliminary data.</text>
</comment>
<dbReference type="Gramene" id="Manes.13G097900.1.v8.1">
    <property type="protein sequence ID" value="Manes.13G097900.1.v8.1.CDS"/>
    <property type="gene ID" value="Manes.13G097900.v8.1"/>
</dbReference>
<feature type="transmembrane region" description="Helical" evidence="6">
    <location>
        <begin position="191"/>
        <end position="210"/>
    </location>
</feature>
<dbReference type="InterPro" id="IPR045069">
    <property type="entry name" value="MATE_euk"/>
</dbReference>
<dbReference type="GO" id="GO:0016020">
    <property type="term" value="C:membrane"/>
    <property type="evidence" value="ECO:0000318"/>
    <property type="project" value="GO_Central"/>
</dbReference>
<dbReference type="InterPro" id="IPR002528">
    <property type="entry name" value="MATE_fam"/>
</dbReference>
<dbReference type="Pfam" id="PF01554">
    <property type="entry name" value="MatE"/>
    <property type="match status" value="2"/>
</dbReference>
<comment type="subcellular location">
    <subcellularLocation>
        <location evidence="1">Membrane</location>
        <topology evidence="1">Multi-pass membrane protein</topology>
    </subcellularLocation>
</comment>
<evidence type="ECO:0000256" key="4">
    <source>
        <dbReference type="ARBA" id="ARBA00022989"/>
    </source>
</evidence>
<keyword evidence="4 6" id="KW-1133">Transmembrane helix</keyword>
<evidence type="ECO:0000313" key="8">
    <source>
        <dbReference type="Proteomes" id="UP000091857"/>
    </source>
</evidence>
<evidence type="ECO:0000256" key="2">
    <source>
        <dbReference type="ARBA" id="ARBA00010199"/>
    </source>
</evidence>
<feature type="transmembrane region" description="Helical" evidence="6">
    <location>
        <begin position="281"/>
        <end position="302"/>
    </location>
</feature>
<accession>A0A2C9UQL2</accession>
<dbReference type="CDD" id="cd13132">
    <property type="entry name" value="MATE_eukaryotic"/>
    <property type="match status" value="1"/>
</dbReference>
<keyword evidence="3 6" id="KW-0812">Transmembrane</keyword>
<evidence type="ECO:0000313" key="7">
    <source>
        <dbReference type="EMBL" id="OAY33457.1"/>
    </source>
</evidence>
<comment type="similarity">
    <text evidence="2 6">Belongs to the multi antimicrobial extrusion (MATE) (TC 2.A.66.1) family.</text>
</comment>
<dbReference type="GO" id="GO:0022857">
    <property type="term" value="F:transmembrane transporter activity"/>
    <property type="evidence" value="ECO:0000318"/>
    <property type="project" value="GO_Central"/>
</dbReference>
<feature type="transmembrane region" description="Helical" evidence="6">
    <location>
        <begin position="125"/>
        <end position="146"/>
    </location>
</feature>
<feature type="transmembrane region" description="Helical" evidence="6">
    <location>
        <begin position="158"/>
        <end position="179"/>
    </location>
</feature>
<organism evidence="7 8">
    <name type="scientific">Manihot esculenta</name>
    <name type="common">Cassava</name>
    <name type="synonym">Jatropha manihot</name>
    <dbReference type="NCBI Taxonomy" id="3983"/>
    <lineage>
        <taxon>Eukaryota</taxon>
        <taxon>Viridiplantae</taxon>
        <taxon>Streptophyta</taxon>
        <taxon>Embryophyta</taxon>
        <taxon>Tracheophyta</taxon>
        <taxon>Spermatophyta</taxon>
        <taxon>Magnoliopsida</taxon>
        <taxon>eudicotyledons</taxon>
        <taxon>Gunneridae</taxon>
        <taxon>Pentapetalae</taxon>
        <taxon>rosids</taxon>
        <taxon>fabids</taxon>
        <taxon>Malpighiales</taxon>
        <taxon>Euphorbiaceae</taxon>
        <taxon>Crotonoideae</taxon>
        <taxon>Manihoteae</taxon>
        <taxon>Manihot</taxon>
    </lineage>
</organism>
<protein>
    <recommendedName>
        <fullName evidence="6">Protein DETOXIFICATION</fullName>
    </recommendedName>
    <alternativeName>
        <fullName evidence="6">Multidrug and toxic compound extrusion protein</fullName>
    </alternativeName>
</protein>
<name>A0A2C9UQL2_MANES</name>
<feature type="transmembrane region" description="Helical" evidence="6">
    <location>
        <begin position="242"/>
        <end position="261"/>
    </location>
</feature>
<evidence type="ECO:0000256" key="6">
    <source>
        <dbReference type="RuleBase" id="RU004914"/>
    </source>
</evidence>
<feature type="transmembrane region" description="Helical" evidence="6">
    <location>
        <begin position="314"/>
        <end position="338"/>
    </location>
</feature>
<dbReference type="OMA" id="WAIPLHL"/>
<sequence>MPSEVAVEESKVPLLGDHFTPKPVEDDQDQRLTKRVWIESKKLWQIVGPAIFSRLTSYSMLVITQAFAGHLGDLELAAISIANNVIVGLDFGLLLGMASALETLCGQAFGAKKYYMLGVYMQRSWIVLFLCCVLLLPMYIFASPVLKLLGQPKDVAELSGVVSVCMIPFHFSFAFQFPLQRFLQSQLKNTVIAWVSFVALLVHVMVSWLFVYKLQLGVVGTAMTQLFLVAFSGLWEFTKLSAASGVMLCLGNWYYKILILMTGNMKNAEIAVDALSICMTINGWEMMIPLAFFAATGVRVANELGAGNGKGAKFATLVSVTTSIIIGLIFLVLIMIFHNQLALIFTSSAPVLEAVSHLSLLLAFTVLLNSVQPILSGVAVGSGWQKYVAYINLGCYYLIGIPMGFLMGWLFHLGVLGIWAGMIFGGTAIQTLILAIITIRCDWEKEAEKAALHLKKWSEVK</sequence>
<feature type="transmembrane region" description="Helical" evidence="6">
    <location>
        <begin position="216"/>
        <end position="235"/>
    </location>
</feature>
<dbReference type="GO" id="GO:1990961">
    <property type="term" value="P:xenobiotic detoxification by transmembrane export across the plasma membrane"/>
    <property type="evidence" value="ECO:0007669"/>
    <property type="project" value="InterPro"/>
</dbReference>
<gene>
    <name evidence="7" type="ORF">MANES_13G097900v8</name>
</gene>